<keyword evidence="3" id="KW-1185">Reference proteome</keyword>
<dbReference type="OMA" id="RTGHANA"/>
<gene>
    <name evidence="2" type="ORF">F503_01838</name>
</gene>
<organism evidence="2 3">
    <name type="scientific">Ophiostoma piceae (strain UAMH 11346)</name>
    <name type="common">Sap stain fungus</name>
    <dbReference type="NCBI Taxonomy" id="1262450"/>
    <lineage>
        <taxon>Eukaryota</taxon>
        <taxon>Fungi</taxon>
        <taxon>Dikarya</taxon>
        <taxon>Ascomycota</taxon>
        <taxon>Pezizomycotina</taxon>
        <taxon>Sordariomycetes</taxon>
        <taxon>Sordariomycetidae</taxon>
        <taxon>Ophiostomatales</taxon>
        <taxon>Ophiostomataceae</taxon>
        <taxon>Ophiostoma</taxon>
    </lineage>
</organism>
<feature type="compositionally biased region" description="Polar residues" evidence="1">
    <location>
        <begin position="292"/>
        <end position="308"/>
    </location>
</feature>
<proteinExistence type="predicted"/>
<feature type="compositionally biased region" description="Polar residues" evidence="1">
    <location>
        <begin position="345"/>
        <end position="355"/>
    </location>
</feature>
<dbReference type="STRING" id="1262450.S3CSE0"/>
<accession>S3CSE0</accession>
<feature type="compositionally biased region" description="Low complexity" evidence="1">
    <location>
        <begin position="35"/>
        <end position="49"/>
    </location>
</feature>
<feature type="region of interest" description="Disordered" evidence="1">
    <location>
        <begin position="570"/>
        <end position="596"/>
    </location>
</feature>
<dbReference type="AlphaFoldDB" id="S3CSE0"/>
<evidence type="ECO:0000313" key="2">
    <source>
        <dbReference type="EMBL" id="EPE03580.1"/>
    </source>
</evidence>
<evidence type="ECO:0000256" key="1">
    <source>
        <dbReference type="SAM" id="MobiDB-lite"/>
    </source>
</evidence>
<protein>
    <submittedName>
        <fullName evidence="2">Uncharacterized protein</fullName>
    </submittedName>
</protein>
<dbReference type="Proteomes" id="UP000016923">
    <property type="component" value="Unassembled WGS sequence"/>
</dbReference>
<feature type="compositionally biased region" description="Low complexity" evidence="1">
    <location>
        <begin position="356"/>
        <end position="382"/>
    </location>
</feature>
<feature type="region of interest" description="Disordered" evidence="1">
    <location>
        <begin position="269"/>
        <end position="316"/>
    </location>
</feature>
<dbReference type="VEuPathDB" id="FungiDB:F503_01838"/>
<feature type="region of interest" description="Disordered" evidence="1">
    <location>
        <begin position="1"/>
        <end position="127"/>
    </location>
</feature>
<feature type="compositionally biased region" description="Acidic residues" evidence="1">
    <location>
        <begin position="112"/>
        <end position="127"/>
    </location>
</feature>
<sequence>MPSIIRQYSGGNSPSSSRDSKHQKSSSVIDAVAFSSQSTAPTSVSSGSPRIPDSKCVPAPAGRPPPYEEANRPRTAQKSTFQPSHQAYEDDLSPSTLCYPRASVDTYVSNSDSEDEDENENAIDDTFDITDDDDYAELQKHYLHNMSQKASLDDDVIPPLPEYRPDICGGISSMHYSTTPQEFAKLFPSLNRLSIRHDETTTDGNMNLRVDITVPVGERRRLTSYQLFHLRMYDLRKREFSLRRYGRDSGREVCNSKLNFIDPADRKEKKSKLSIISRKSDEDSRSVKHWGRSSTSSNHSANGNSAKTTGPIVDLRPSLQRSMTTALRSLSAMASVRPSFHRSHSSTSHDQQRPATSHSPYTPHSTSPTSSSRPSLSSSTPSFFAREKGRINSHPVPVPKPTNTVKLEFSNYARVDLERTGHANASTTSHGHSVDNTRYEFEWWGRKYTWKRSTDRLLNTVSYHLMRDDNGETPIAHIVPEMRSPNQIDADEDAGGWIPPCHMWVSDPSVLNAMTDVADVIVSTGLIALTDDCIRMRWPSKASTHAGHGFAFDMDHVGPRALMQHVFHRRGSNSSGHNNSASPYMSSPLRHAEPVY</sequence>
<dbReference type="eggNOG" id="ENOG502QTVK">
    <property type="taxonomic scope" value="Eukaryota"/>
</dbReference>
<dbReference type="EMBL" id="KE148166">
    <property type="protein sequence ID" value="EPE03580.1"/>
    <property type="molecule type" value="Genomic_DNA"/>
</dbReference>
<dbReference type="HOGENOM" id="CLU_033074_2_0_1"/>
<name>S3CSE0_OPHP1</name>
<evidence type="ECO:0000313" key="3">
    <source>
        <dbReference type="Proteomes" id="UP000016923"/>
    </source>
</evidence>
<feature type="compositionally biased region" description="Polar residues" evidence="1">
    <location>
        <begin position="74"/>
        <end position="85"/>
    </location>
</feature>
<dbReference type="OrthoDB" id="5317787at2759"/>
<feature type="region of interest" description="Disordered" evidence="1">
    <location>
        <begin position="333"/>
        <end position="382"/>
    </location>
</feature>
<reference evidence="2 3" key="1">
    <citation type="journal article" date="2013" name="BMC Genomics">
        <title>The genome and transcriptome of the pine saprophyte Ophiostoma piceae, and a comparison with the bark beetle-associated pine pathogen Grosmannia clavigera.</title>
        <authorList>
            <person name="Haridas S."/>
            <person name="Wang Y."/>
            <person name="Lim L."/>
            <person name="Massoumi Alamouti S."/>
            <person name="Jackman S."/>
            <person name="Docking R."/>
            <person name="Robertson G."/>
            <person name="Birol I."/>
            <person name="Bohlmann J."/>
            <person name="Breuil C."/>
        </authorList>
    </citation>
    <scope>NUCLEOTIDE SEQUENCE [LARGE SCALE GENOMIC DNA]</scope>
    <source>
        <strain evidence="2 3">UAMH 11346</strain>
    </source>
</reference>